<evidence type="ECO:0000259" key="4">
    <source>
        <dbReference type="PROSITE" id="PS50983"/>
    </source>
</evidence>
<comment type="similarity">
    <text evidence="1">Belongs to the bacterial solute-binding protein 8 family.</text>
</comment>
<dbReference type="Pfam" id="PF01497">
    <property type="entry name" value="Peripla_BP_2"/>
    <property type="match status" value="1"/>
</dbReference>
<dbReference type="RefSeq" id="WP_323262036.1">
    <property type="nucleotide sequence ID" value="NZ_JAYGIE010000076.1"/>
</dbReference>
<evidence type="ECO:0000256" key="3">
    <source>
        <dbReference type="SAM" id="Phobius"/>
    </source>
</evidence>
<keyword evidence="3" id="KW-0812">Transmembrane</keyword>
<dbReference type="PROSITE" id="PS50983">
    <property type="entry name" value="FE_B12_PBP"/>
    <property type="match status" value="1"/>
</dbReference>
<gene>
    <name evidence="5" type="ORF">VB774_13135</name>
</gene>
<dbReference type="EMBL" id="JAYGIE010000076">
    <property type="protein sequence ID" value="MEA5478566.1"/>
    <property type="molecule type" value="Genomic_DNA"/>
</dbReference>
<evidence type="ECO:0000313" key="6">
    <source>
        <dbReference type="Proteomes" id="UP001301388"/>
    </source>
</evidence>
<keyword evidence="2" id="KW-0732">Signal</keyword>
<dbReference type="InterPro" id="IPR050902">
    <property type="entry name" value="ABC_Transporter_SBP"/>
</dbReference>
<dbReference type="PANTHER" id="PTHR30535">
    <property type="entry name" value="VITAMIN B12-BINDING PROTEIN"/>
    <property type="match status" value="1"/>
</dbReference>
<dbReference type="InterPro" id="IPR054828">
    <property type="entry name" value="Vit_B12_bind_prot"/>
</dbReference>
<accession>A0ABU5TKK0</accession>
<dbReference type="Gene3D" id="3.40.50.1980">
    <property type="entry name" value="Nitrogenase molybdenum iron protein domain"/>
    <property type="match status" value="2"/>
</dbReference>
<comment type="caution">
    <text evidence="5">The sequence shown here is derived from an EMBL/GenBank/DDBJ whole genome shotgun (WGS) entry which is preliminary data.</text>
</comment>
<protein>
    <submittedName>
        <fullName evidence="5">ABC transporter substrate-binding protein</fullName>
    </submittedName>
</protein>
<dbReference type="Proteomes" id="UP001301388">
    <property type="component" value="Unassembled WGS sequence"/>
</dbReference>
<evidence type="ECO:0000313" key="5">
    <source>
        <dbReference type="EMBL" id="MEA5478566.1"/>
    </source>
</evidence>
<evidence type="ECO:0000256" key="1">
    <source>
        <dbReference type="ARBA" id="ARBA00008814"/>
    </source>
</evidence>
<feature type="domain" description="Fe/B12 periplasmic-binding" evidence="4">
    <location>
        <begin position="57"/>
        <end position="307"/>
    </location>
</feature>
<dbReference type="PROSITE" id="PS51257">
    <property type="entry name" value="PROKAR_LIPOPROTEIN"/>
    <property type="match status" value="1"/>
</dbReference>
<dbReference type="PANTHER" id="PTHR30535:SF4">
    <property type="entry name" value="HEMIN-BINDING PERIPLASMIC PROTEIN HMUT"/>
    <property type="match status" value="1"/>
</dbReference>
<dbReference type="NCBIfam" id="NF038402">
    <property type="entry name" value="TroA_like"/>
    <property type="match status" value="1"/>
</dbReference>
<organism evidence="5 6">
    <name type="scientific">Pseudanabaena galeata UHCC 0370</name>
    <dbReference type="NCBI Taxonomy" id="3110310"/>
    <lineage>
        <taxon>Bacteria</taxon>
        <taxon>Bacillati</taxon>
        <taxon>Cyanobacteriota</taxon>
        <taxon>Cyanophyceae</taxon>
        <taxon>Pseudanabaenales</taxon>
        <taxon>Pseudanabaenaceae</taxon>
        <taxon>Pseudanabaena</taxon>
    </lineage>
</organism>
<name>A0ABU5TKK0_9CYAN</name>
<sequence length="307" mass="33164">MIYRVFQFMRSLRNWVIISLIAIFTIACNPAIPSQSTAPTTPAQSPTAEVKPVGASKVVALTSLSADIVHRLDKTKLVGIPGSRLLRENAELSKITQVSEGQTPPNLEKIIALKPDLVIGASGFHDQVLAKLKELGIKTMTSSITSWQSLEELTKAIATEIQVDPTALIQSYQSLISAKATTPKSTLVLVSSQPILAPNKNSWAGDLLTQFQINNAAAELQGQSPMRGYITLSAEKVLEANPKVLILVDVGDGAINKLKETPFWNKLDAVISDRVYTFDYFGLVNPGSIDAITKACNKLQDIIKATA</sequence>
<reference evidence="5 6" key="1">
    <citation type="submission" date="2023-12" db="EMBL/GenBank/DDBJ databases">
        <title>Baltic Sea Cyanobacteria.</title>
        <authorList>
            <person name="Delbaje E."/>
            <person name="Fewer D.P."/>
            <person name="Shishido T.K."/>
        </authorList>
    </citation>
    <scope>NUCLEOTIDE SEQUENCE [LARGE SCALE GENOMIC DNA]</scope>
    <source>
        <strain evidence="5 6">UHCC 0370</strain>
    </source>
</reference>
<dbReference type="InterPro" id="IPR002491">
    <property type="entry name" value="ABC_transptr_periplasmic_BD"/>
</dbReference>
<proteinExistence type="inferred from homology"/>
<feature type="transmembrane region" description="Helical" evidence="3">
    <location>
        <begin position="12"/>
        <end position="32"/>
    </location>
</feature>
<dbReference type="SUPFAM" id="SSF53807">
    <property type="entry name" value="Helical backbone' metal receptor"/>
    <property type="match status" value="1"/>
</dbReference>
<keyword evidence="3" id="KW-1133">Transmembrane helix</keyword>
<keyword evidence="6" id="KW-1185">Reference proteome</keyword>
<evidence type="ECO:0000256" key="2">
    <source>
        <dbReference type="ARBA" id="ARBA00022729"/>
    </source>
</evidence>
<keyword evidence="3" id="KW-0472">Membrane</keyword>